<comment type="caution">
    <text evidence="2">The sequence shown here is derived from an EMBL/GenBank/DDBJ whole genome shotgun (WGS) entry which is preliminary data.</text>
</comment>
<dbReference type="EMBL" id="BGZK01000446">
    <property type="protein sequence ID" value="GBP44095.1"/>
    <property type="molecule type" value="Genomic_DNA"/>
</dbReference>
<evidence type="ECO:0000313" key="2">
    <source>
        <dbReference type="EMBL" id="GBP44095.1"/>
    </source>
</evidence>
<reference evidence="2 3" key="1">
    <citation type="journal article" date="2019" name="Commun. Biol.">
        <title>The bagworm genome reveals a unique fibroin gene that provides high tensile strength.</title>
        <authorList>
            <person name="Kono N."/>
            <person name="Nakamura H."/>
            <person name="Ohtoshi R."/>
            <person name="Tomita M."/>
            <person name="Numata K."/>
            <person name="Arakawa K."/>
        </authorList>
    </citation>
    <scope>NUCLEOTIDE SEQUENCE [LARGE SCALE GENOMIC DNA]</scope>
</reference>
<accession>A0A4C1W209</accession>
<keyword evidence="3" id="KW-1185">Reference proteome</keyword>
<proteinExistence type="predicted"/>
<sequence>MRVSDSRLTAFLNARLAYETQPIAPKAANKNDRWTVKVAKSKKKQRRDSASSCHAGGGAGAAGRRATARGAILTTDDVALEIQPSNRRGR</sequence>
<name>A0A4C1W209_EUMVA</name>
<feature type="region of interest" description="Disordered" evidence="1">
    <location>
        <begin position="40"/>
        <end position="68"/>
    </location>
</feature>
<protein>
    <submittedName>
        <fullName evidence="2">Uncharacterized protein</fullName>
    </submittedName>
</protein>
<evidence type="ECO:0000256" key="1">
    <source>
        <dbReference type="SAM" id="MobiDB-lite"/>
    </source>
</evidence>
<dbReference type="Proteomes" id="UP000299102">
    <property type="component" value="Unassembled WGS sequence"/>
</dbReference>
<organism evidence="2 3">
    <name type="scientific">Eumeta variegata</name>
    <name type="common">Bagworm moth</name>
    <name type="synonym">Eumeta japonica</name>
    <dbReference type="NCBI Taxonomy" id="151549"/>
    <lineage>
        <taxon>Eukaryota</taxon>
        <taxon>Metazoa</taxon>
        <taxon>Ecdysozoa</taxon>
        <taxon>Arthropoda</taxon>
        <taxon>Hexapoda</taxon>
        <taxon>Insecta</taxon>
        <taxon>Pterygota</taxon>
        <taxon>Neoptera</taxon>
        <taxon>Endopterygota</taxon>
        <taxon>Lepidoptera</taxon>
        <taxon>Glossata</taxon>
        <taxon>Ditrysia</taxon>
        <taxon>Tineoidea</taxon>
        <taxon>Psychidae</taxon>
        <taxon>Oiketicinae</taxon>
        <taxon>Eumeta</taxon>
    </lineage>
</organism>
<evidence type="ECO:0000313" key="3">
    <source>
        <dbReference type="Proteomes" id="UP000299102"/>
    </source>
</evidence>
<gene>
    <name evidence="2" type="ORF">EVAR_85249_1</name>
</gene>
<dbReference type="AlphaFoldDB" id="A0A4C1W209"/>